<keyword evidence="2" id="KW-1185">Reference proteome</keyword>
<name>A0A6G7VK96_9RHOB</name>
<dbReference type="RefSeq" id="WP_166189651.1">
    <property type="nucleotide sequence ID" value="NZ_CP049811.1"/>
</dbReference>
<evidence type="ECO:0000313" key="1">
    <source>
        <dbReference type="EMBL" id="QIK40320.1"/>
    </source>
</evidence>
<organism evidence="1 2">
    <name type="scientific">Pontivivens nitratireducens</name>
    <dbReference type="NCBI Taxonomy" id="2758038"/>
    <lineage>
        <taxon>Bacteria</taxon>
        <taxon>Pseudomonadati</taxon>
        <taxon>Pseudomonadota</taxon>
        <taxon>Alphaproteobacteria</taxon>
        <taxon>Rhodobacterales</taxon>
        <taxon>Paracoccaceae</taxon>
        <taxon>Pontivivens</taxon>
    </lineage>
</organism>
<accession>A0A6G7VK96</accession>
<dbReference type="AlphaFoldDB" id="A0A6G7VK96"/>
<dbReference type="Proteomes" id="UP000500791">
    <property type="component" value="Chromosome"/>
</dbReference>
<dbReference type="EMBL" id="CP049811">
    <property type="protein sequence ID" value="QIK40320.1"/>
    <property type="molecule type" value="Genomic_DNA"/>
</dbReference>
<reference evidence="1 2" key="1">
    <citation type="submission" date="2020-03" db="EMBL/GenBank/DDBJ databases">
        <title>Complete genome sequence of Monaibacterium sp. ALG8 with diverse plasmids.</title>
        <authorList>
            <person name="Sun C."/>
        </authorList>
    </citation>
    <scope>NUCLEOTIDE SEQUENCE [LARGE SCALE GENOMIC DNA]</scope>
    <source>
        <strain evidence="1 2">ALG8</strain>
    </source>
</reference>
<proteinExistence type="predicted"/>
<gene>
    <name evidence="1" type="ORF">G8E03_05795</name>
</gene>
<sequence length="109" mass="11964">MDRGVDVLTLARQRPARFDVAARASFPPLRRGRLAHLIRQDLWRALQSLRGFSPVVRIATVPGGLMVTAGGRVAGPVAPNVQRRIAALLDDPERRARWITNARLGDPAP</sequence>
<evidence type="ECO:0000313" key="2">
    <source>
        <dbReference type="Proteomes" id="UP000500791"/>
    </source>
</evidence>
<dbReference type="KEGG" id="mon:G8E03_05795"/>
<protein>
    <submittedName>
        <fullName evidence="1">Uncharacterized protein</fullName>
    </submittedName>
</protein>